<organism evidence="1 2">
    <name type="scientific">candidate division WOR_3 bacterium SM23_60</name>
    <dbReference type="NCBI Taxonomy" id="1703780"/>
    <lineage>
        <taxon>Bacteria</taxon>
        <taxon>Bacteria division WOR-3</taxon>
    </lineage>
</organism>
<gene>
    <name evidence="1" type="ORF">AMJ87_10875</name>
</gene>
<evidence type="ECO:0000313" key="1">
    <source>
        <dbReference type="EMBL" id="KPK69210.1"/>
    </source>
</evidence>
<reference evidence="1 2" key="1">
    <citation type="journal article" date="2015" name="Microbiome">
        <title>Genomic resolution of linkages in carbon, nitrogen, and sulfur cycling among widespread estuary sediment bacteria.</title>
        <authorList>
            <person name="Baker B.J."/>
            <person name="Lazar C.S."/>
            <person name="Teske A.P."/>
            <person name="Dick G.J."/>
        </authorList>
    </citation>
    <scope>NUCLEOTIDE SEQUENCE [LARGE SCALE GENOMIC DNA]</scope>
    <source>
        <strain evidence="1">SM23_60</strain>
    </source>
</reference>
<dbReference type="AlphaFoldDB" id="A0A0S8GC58"/>
<protein>
    <recommendedName>
        <fullName evidence="3">CMP/dCMP-type deaminase domain-containing protein</fullName>
    </recommendedName>
</protein>
<name>A0A0S8GC58_UNCW3</name>
<proteinExistence type="predicted"/>
<dbReference type="EMBL" id="LJUO01000136">
    <property type="protein sequence ID" value="KPK69210.1"/>
    <property type="molecule type" value="Genomic_DNA"/>
</dbReference>
<dbReference type="Proteomes" id="UP000051096">
    <property type="component" value="Unassembled WGS sequence"/>
</dbReference>
<comment type="caution">
    <text evidence="1">The sequence shown here is derived from an EMBL/GenBank/DDBJ whole genome shotgun (WGS) entry which is preliminary data.</text>
</comment>
<sequence length="59" mass="6691">MQRLSARAAAQKTMAYAKKHHCACGLIGIYKHGSVVWAHNTRAMSWCLIKGGRLRLFKY</sequence>
<evidence type="ECO:0008006" key="3">
    <source>
        <dbReference type="Google" id="ProtNLM"/>
    </source>
</evidence>
<accession>A0A0S8GC58</accession>
<evidence type="ECO:0000313" key="2">
    <source>
        <dbReference type="Proteomes" id="UP000051096"/>
    </source>
</evidence>